<name>A0A2Z4YCT4_RHILE</name>
<dbReference type="CDD" id="cd05232">
    <property type="entry name" value="UDP_G4E_4_SDR_e"/>
    <property type="match status" value="1"/>
</dbReference>
<feature type="domain" description="NAD-dependent epimerase/dehydratase" evidence="3">
    <location>
        <begin position="4"/>
        <end position="227"/>
    </location>
</feature>
<dbReference type="RefSeq" id="WP_112904142.1">
    <property type="nucleotide sequence ID" value="NZ_CP030760.1"/>
</dbReference>
<reference evidence="4 5" key="1">
    <citation type="submission" date="2018-07" db="EMBL/GenBank/DDBJ databases">
        <title>Rhizobium leguminosarum strain:ATCC 14479 Genome sequencing and assembly.</title>
        <authorList>
            <person name="Chakraborty R."/>
        </authorList>
    </citation>
    <scope>NUCLEOTIDE SEQUENCE [LARGE SCALE GENOMIC DNA]</scope>
    <source>
        <strain evidence="4 5">ATCC 14479</strain>
    </source>
</reference>
<evidence type="ECO:0000313" key="4">
    <source>
        <dbReference type="EMBL" id="AXA39061.1"/>
    </source>
</evidence>
<comment type="pathway">
    <text evidence="1">Bacterial outer membrane biogenesis; LPS O-antigen biosynthesis.</text>
</comment>
<evidence type="ECO:0000256" key="1">
    <source>
        <dbReference type="ARBA" id="ARBA00005125"/>
    </source>
</evidence>
<sequence length="327" mass="35141">MRCLISGAAGFVGGPLVERLHGERICELVVTTRSATASFPTSVRHFPIEITSETDWTAALEGIDVIVHLAARVHIMNDRAADPLAEFRRINTAATLNLAEQAARAGVKRFVFISSIKVNGEENDRPFRHDDTPMPIDPYGISKLETEIGLREIAARTGMEVVVIRPPLVYGPGARGNFALLVGLVRKRIPLPFASLKNRRTLVALPNLIDLIITAMKHPGAAGETFLAGDAEDLSTPGLIEGIAAGLGVKPILLPFPPALLQMGARVTGKDAVYQRLCGSLQVDISRARDVLGWSPLVTPREGLKLAVKVTVTRSSHPETGAPRGRA</sequence>
<dbReference type="InterPro" id="IPR036291">
    <property type="entry name" value="NAD(P)-bd_dom_sf"/>
</dbReference>
<dbReference type="Proteomes" id="UP000251166">
    <property type="component" value="Chromosome"/>
</dbReference>
<evidence type="ECO:0000256" key="2">
    <source>
        <dbReference type="ARBA" id="ARBA00007637"/>
    </source>
</evidence>
<dbReference type="Pfam" id="PF01370">
    <property type="entry name" value="Epimerase"/>
    <property type="match status" value="1"/>
</dbReference>
<dbReference type="PANTHER" id="PTHR43000">
    <property type="entry name" value="DTDP-D-GLUCOSE 4,6-DEHYDRATASE-RELATED"/>
    <property type="match status" value="1"/>
</dbReference>
<organism evidence="4 5">
    <name type="scientific">Rhizobium leguminosarum</name>
    <dbReference type="NCBI Taxonomy" id="384"/>
    <lineage>
        <taxon>Bacteria</taxon>
        <taxon>Pseudomonadati</taxon>
        <taxon>Pseudomonadota</taxon>
        <taxon>Alphaproteobacteria</taxon>
        <taxon>Hyphomicrobiales</taxon>
        <taxon>Rhizobiaceae</taxon>
        <taxon>Rhizobium/Agrobacterium group</taxon>
        <taxon>Rhizobium</taxon>
    </lineage>
</organism>
<gene>
    <name evidence="4" type="ORF">DLJ82_1457</name>
</gene>
<protein>
    <submittedName>
        <fullName evidence="4">NAD dependent epimerase/dehydratase family protein</fullName>
    </submittedName>
</protein>
<dbReference type="EMBL" id="CP030760">
    <property type="protein sequence ID" value="AXA39061.1"/>
    <property type="molecule type" value="Genomic_DNA"/>
</dbReference>
<accession>A0A2Z4YCT4</accession>
<evidence type="ECO:0000259" key="3">
    <source>
        <dbReference type="Pfam" id="PF01370"/>
    </source>
</evidence>
<dbReference type="InterPro" id="IPR001509">
    <property type="entry name" value="Epimerase_deHydtase"/>
</dbReference>
<evidence type="ECO:0000313" key="5">
    <source>
        <dbReference type="Proteomes" id="UP000251166"/>
    </source>
</evidence>
<dbReference type="Gene3D" id="3.40.50.720">
    <property type="entry name" value="NAD(P)-binding Rossmann-like Domain"/>
    <property type="match status" value="1"/>
</dbReference>
<proteinExistence type="inferred from homology"/>
<dbReference type="AlphaFoldDB" id="A0A2Z4YCT4"/>
<comment type="similarity">
    <text evidence="2">Belongs to the NAD(P)-dependent epimerase/dehydratase family.</text>
</comment>
<dbReference type="SUPFAM" id="SSF51735">
    <property type="entry name" value="NAD(P)-binding Rossmann-fold domains"/>
    <property type="match status" value="1"/>
</dbReference>